<protein>
    <submittedName>
        <fullName evidence="1">3701_t:CDS:1</fullName>
    </submittedName>
</protein>
<evidence type="ECO:0000313" key="2">
    <source>
        <dbReference type="Proteomes" id="UP000789525"/>
    </source>
</evidence>
<accession>A0ACA9L0P8</accession>
<name>A0ACA9L0P8_9GLOM</name>
<comment type="caution">
    <text evidence="1">The sequence shown here is derived from an EMBL/GenBank/DDBJ whole genome shotgun (WGS) entry which is preliminary data.</text>
</comment>
<reference evidence="1" key="1">
    <citation type="submission" date="2021-06" db="EMBL/GenBank/DDBJ databases">
        <authorList>
            <person name="Kallberg Y."/>
            <person name="Tangrot J."/>
            <person name="Rosling A."/>
        </authorList>
    </citation>
    <scope>NUCLEOTIDE SEQUENCE</scope>
    <source>
        <strain evidence="1">CL356</strain>
    </source>
</reference>
<dbReference type="Proteomes" id="UP000789525">
    <property type="component" value="Unassembled WGS sequence"/>
</dbReference>
<proteinExistence type="predicted"/>
<organism evidence="1 2">
    <name type="scientific">Acaulospora colombiana</name>
    <dbReference type="NCBI Taxonomy" id="27376"/>
    <lineage>
        <taxon>Eukaryota</taxon>
        <taxon>Fungi</taxon>
        <taxon>Fungi incertae sedis</taxon>
        <taxon>Mucoromycota</taxon>
        <taxon>Glomeromycotina</taxon>
        <taxon>Glomeromycetes</taxon>
        <taxon>Diversisporales</taxon>
        <taxon>Acaulosporaceae</taxon>
        <taxon>Acaulospora</taxon>
    </lineage>
</organism>
<keyword evidence="2" id="KW-1185">Reference proteome</keyword>
<dbReference type="EMBL" id="CAJVPT010003997">
    <property type="protein sequence ID" value="CAG8503037.1"/>
    <property type="molecule type" value="Genomic_DNA"/>
</dbReference>
<sequence>MPDSTVPVTTEASSSTEVNLVANDQLSEELKKPRRVLKTHRKSIDESKDSSSKLLSSLDEEEFSITTDSLKEMLSVPQRTEIVKLQSDMCENRSIQE</sequence>
<feature type="non-terminal residue" evidence="1">
    <location>
        <position position="97"/>
    </location>
</feature>
<gene>
    <name evidence="1" type="ORF">ACOLOM_LOCUS2886</name>
</gene>
<evidence type="ECO:0000313" key="1">
    <source>
        <dbReference type="EMBL" id="CAG8503037.1"/>
    </source>
</evidence>